<dbReference type="AlphaFoldDB" id="A0A838XXV9"/>
<comment type="similarity">
    <text evidence="1">Belongs to the phosphate/phosphite/phosphonate binding protein family.</text>
</comment>
<dbReference type="NCBIfam" id="TIGR01098">
    <property type="entry name" value="3A0109s03R"/>
    <property type="match status" value="1"/>
</dbReference>
<proteinExistence type="inferred from homology"/>
<feature type="chain" id="PRO_5033022756" evidence="3">
    <location>
        <begin position="22"/>
        <end position="334"/>
    </location>
</feature>
<dbReference type="Pfam" id="PF12974">
    <property type="entry name" value="Phosphonate-bd"/>
    <property type="match status" value="1"/>
</dbReference>
<comment type="caution">
    <text evidence="4">The sequence shown here is derived from an EMBL/GenBank/DDBJ whole genome shotgun (WGS) entry which is preliminary data.</text>
</comment>
<evidence type="ECO:0000256" key="3">
    <source>
        <dbReference type="SAM" id="SignalP"/>
    </source>
</evidence>
<gene>
    <name evidence="4" type="primary">phnD</name>
    <name evidence="4" type="ORF">H1W37_08160</name>
</gene>
<dbReference type="InterPro" id="IPR017797">
    <property type="entry name" value="Phosphnate-bd"/>
</dbReference>
<reference evidence="4 5" key="2">
    <citation type="submission" date="2020-08" db="EMBL/GenBank/DDBJ databases">
        <title>Stappia taiwanensis sp. nov., isolated from a coastal thermal spring.</title>
        <authorList>
            <person name="Kampfer P."/>
        </authorList>
    </citation>
    <scope>NUCLEOTIDE SEQUENCE [LARGE SCALE GENOMIC DNA]</scope>
    <source>
        <strain evidence="4 5">DSM 23284</strain>
    </source>
</reference>
<evidence type="ECO:0000313" key="4">
    <source>
        <dbReference type="EMBL" id="MBA4611620.1"/>
    </source>
</evidence>
<evidence type="ECO:0000256" key="2">
    <source>
        <dbReference type="ARBA" id="ARBA00022729"/>
    </source>
</evidence>
<name>A0A838XXV9_9HYPH</name>
<reference evidence="4 5" key="1">
    <citation type="submission" date="2020-07" db="EMBL/GenBank/DDBJ databases">
        <authorList>
            <person name="Li M."/>
        </authorList>
    </citation>
    <scope>NUCLEOTIDE SEQUENCE [LARGE SCALE GENOMIC DNA]</scope>
    <source>
        <strain evidence="4 5">DSM 23284</strain>
    </source>
</reference>
<dbReference type="RefSeq" id="WP_181759825.1">
    <property type="nucleotide sequence ID" value="NZ_BMCR01000005.1"/>
</dbReference>
<dbReference type="PANTHER" id="PTHR35841:SF1">
    <property type="entry name" value="PHOSPHONATES-BINDING PERIPLASMIC PROTEIN"/>
    <property type="match status" value="1"/>
</dbReference>
<dbReference type="GO" id="GO:0055085">
    <property type="term" value="P:transmembrane transport"/>
    <property type="evidence" value="ECO:0007669"/>
    <property type="project" value="InterPro"/>
</dbReference>
<feature type="signal peptide" evidence="3">
    <location>
        <begin position="1"/>
        <end position="21"/>
    </location>
</feature>
<dbReference type="PANTHER" id="PTHR35841">
    <property type="entry name" value="PHOSPHONATES-BINDING PERIPLASMIC PROTEIN"/>
    <property type="match status" value="1"/>
</dbReference>
<protein>
    <submittedName>
        <fullName evidence="4">Phosphonate ABC transporter substrate-binding protein</fullName>
    </submittedName>
</protein>
<sequence length="334" mass="35750">MLKKVLVAAAFALSATGIAQAEEKGALPETINFGIISTESASVLEKNFQPFLDDMSKALGVKVKPFFASDYAGVIAGMGAKQVDLAWFGNKSAIQAVDKAGGEVFAQTIKDDGSRGYYSLLITQKDSPLNSLDDVLKCDKTLTFGNGDPNSTSGFAIPGYYVWALNGKTPEECFARVTSANHEGNALAVASGQVDVATNNTESIYARFAKSKPEAAAKIKEIWRSPLIPSDPMVWRADLSPAAKEKLYYFFMQYGRFGDMEKVARERKILAGLSDGWGPFLASSNAQLLDVRQIEAFKAKLKAEASGDAEAIKAADALLADLAEQAEIVGKGGY</sequence>
<organism evidence="4 5">
    <name type="scientific">Stappia taiwanensis</name>
    <dbReference type="NCBI Taxonomy" id="992267"/>
    <lineage>
        <taxon>Bacteria</taxon>
        <taxon>Pseudomonadati</taxon>
        <taxon>Pseudomonadota</taxon>
        <taxon>Alphaproteobacteria</taxon>
        <taxon>Hyphomicrobiales</taxon>
        <taxon>Stappiaceae</taxon>
        <taxon>Stappia</taxon>
    </lineage>
</organism>
<dbReference type="GO" id="GO:0015716">
    <property type="term" value="P:organic phosphonate transport"/>
    <property type="evidence" value="ECO:0007669"/>
    <property type="project" value="InterPro"/>
</dbReference>
<evidence type="ECO:0000313" key="5">
    <source>
        <dbReference type="Proteomes" id="UP000559404"/>
    </source>
</evidence>
<accession>A0A838XXV9</accession>
<dbReference type="GO" id="GO:0043190">
    <property type="term" value="C:ATP-binding cassette (ABC) transporter complex"/>
    <property type="evidence" value="ECO:0007669"/>
    <property type="project" value="InterPro"/>
</dbReference>
<dbReference type="InterPro" id="IPR005770">
    <property type="entry name" value="PhnD"/>
</dbReference>
<dbReference type="SUPFAM" id="SSF53850">
    <property type="entry name" value="Periplasmic binding protein-like II"/>
    <property type="match status" value="1"/>
</dbReference>
<dbReference type="Proteomes" id="UP000559404">
    <property type="component" value="Unassembled WGS sequence"/>
</dbReference>
<keyword evidence="5" id="KW-1185">Reference proteome</keyword>
<dbReference type="EMBL" id="JACEON010000006">
    <property type="protein sequence ID" value="MBA4611620.1"/>
    <property type="molecule type" value="Genomic_DNA"/>
</dbReference>
<dbReference type="NCBIfam" id="TIGR03431">
    <property type="entry name" value="PhnD"/>
    <property type="match status" value="1"/>
</dbReference>
<dbReference type="Gene3D" id="3.40.190.10">
    <property type="entry name" value="Periplasmic binding protein-like II"/>
    <property type="match status" value="2"/>
</dbReference>
<evidence type="ECO:0000256" key="1">
    <source>
        <dbReference type="ARBA" id="ARBA00007162"/>
    </source>
</evidence>
<keyword evidence="2 3" id="KW-0732">Signal</keyword>